<reference evidence="9" key="1">
    <citation type="journal article" date="2022" name="Int. J. Syst. Evol. Microbiol.">
        <title>Nanobdella aerobiophila gen. nov., sp. nov., a thermoacidophilic, obligate ectosymbiotic archaeon, and proposal of Nanobdellaceae fam. nov., Nanobdellales ord. nov. and Nanobdellia class. nov.</title>
        <authorList>
            <person name="Kato S."/>
            <person name="Ogasawara A."/>
            <person name="Itoh T."/>
            <person name="Sakai H.D."/>
            <person name="Shimizu M."/>
            <person name="Yuki M."/>
            <person name="Kaneko M."/>
            <person name="Takashina T."/>
            <person name="Ohkuma M."/>
        </authorList>
    </citation>
    <scope>NUCLEOTIDE SEQUENCE [LARGE SCALE GENOMIC DNA]</scope>
    <source>
        <strain evidence="9">MJ1</strain>
    </source>
</reference>
<dbReference type="KEGG" id="naer:MJ1_0033"/>
<dbReference type="SMART" id="SM01206">
    <property type="entry name" value="Fibrillarin"/>
    <property type="match status" value="1"/>
</dbReference>
<dbReference type="PIRSF" id="PIRSF006540">
    <property type="entry name" value="Nop17p"/>
    <property type="match status" value="1"/>
</dbReference>
<protein>
    <recommendedName>
        <fullName evidence="7">Fibrillarin-like rRNA/tRNA 2'-O-methyltransferase</fullName>
        <ecNumber evidence="7">2.1.1.-</ecNumber>
    </recommendedName>
</protein>
<dbReference type="Gene3D" id="3.40.50.150">
    <property type="entry name" value="Vaccinia Virus protein VP39"/>
    <property type="match status" value="1"/>
</dbReference>
<keyword evidence="3 7" id="KW-0489">Methyltransferase</keyword>
<evidence type="ECO:0000313" key="9">
    <source>
        <dbReference type="Proteomes" id="UP001055553"/>
    </source>
</evidence>
<dbReference type="HAMAP" id="MF_00351">
    <property type="entry name" value="RNA_methyltransf_FlpA"/>
    <property type="match status" value="1"/>
</dbReference>
<keyword evidence="5 7" id="KW-0819">tRNA processing</keyword>
<dbReference type="PANTHER" id="PTHR10335:SF17">
    <property type="entry name" value="FIBRILLARIN"/>
    <property type="match status" value="1"/>
</dbReference>
<evidence type="ECO:0000256" key="4">
    <source>
        <dbReference type="ARBA" id="ARBA00022679"/>
    </source>
</evidence>
<feature type="binding site" evidence="7">
    <location>
        <begin position="126"/>
        <end position="127"/>
    </location>
    <ligand>
        <name>S-adenosyl-L-methionine</name>
        <dbReference type="ChEBI" id="CHEBI:59789"/>
    </ligand>
</feature>
<dbReference type="GO" id="GO:0000494">
    <property type="term" value="P:box C/D sno(s)RNA 3'-end processing"/>
    <property type="evidence" value="ECO:0007669"/>
    <property type="project" value="TreeGrafter"/>
</dbReference>
<dbReference type="GO" id="GO:0003723">
    <property type="term" value="F:RNA binding"/>
    <property type="evidence" value="ECO:0007669"/>
    <property type="project" value="UniProtKB-UniRule"/>
</dbReference>
<dbReference type="EMBL" id="AP019769">
    <property type="protein sequence ID" value="BBL45212.1"/>
    <property type="molecule type" value="Genomic_DNA"/>
</dbReference>
<dbReference type="AlphaFoldDB" id="A0A915SHT1"/>
<dbReference type="GO" id="GO:1990259">
    <property type="term" value="F:histone H2AQ104 methyltransferase activity"/>
    <property type="evidence" value="ECO:0007669"/>
    <property type="project" value="TreeGrafter"/>
</dbReference>
<dbReference type="Pfam" id="PF01269">
    <property type="entry name" value="Fibrillarin"/>
    <property type="match status" value="1"/>
</dbReference>
<proteinExistence type="inferred from homology"/>
<evidence type="ECO:0000313" key="8">
    <source>
        <dbReference type="EMBL" id="BBL45212.1"/>
    </source>
</evidence>
<keyword evidence="4 7" id="KW-0808">Transferase</keyword>
<evidence type="ECO:0000256" key="6">
    <source>
        <dbReference type="ARBA" id="ARBA00022884"/>
    </source>
</evidence>
<dbReference type="GO" id="GO:0008649">
    <property type="term" value="F:rRNA methyltransferase activity"/>
    <property type="evidence" value="ECO:0007669"/>
    <property type="project" value="TreeGrafter"/>
</dbReference>
<feature type="binding site" evidence="7">
    <location>
        <begin position="82"/>
        <end position="83"/>
    </location>
    <ligand>
        <name>S-adenosyl-L-methionine</name>
        <dbReference type="ChEBI" id="CHEBI:59789"/>
    </ligand>
</feature>
<dbReference type="NCBIfam" id="NF003276">
    <property type="entry name" value="PRK04266.1-2"/>
    <property type="match status" value="1"/>
</dbReference>
<sequence length="224" mass="25882">MKLKPLKENKNIFIDDKGRLYTKNLVKGQKVYTEKVFKYNNEEYREWVLKKSKLSASIKKNIGLVPINEGDRVLYLGIAAGTTASHISDIIGNDGMIFGIDIAPRILRELVPIIYKRDNIIGLLNDSDKPDSYLHIVPKVDIVYQDVAQPHQIKIFLENIDYYLKNRGYGFLAVKARSINVAKDPKEIFKDVRKSLEDHSLNILKEVRLEPYHKDHAMFLIENK</sequence>
<dbReference type="InterPro" id="IPR000692">
    <property type="entry name" value="Fibrillarin"/>
</dbReference>
<comment type="function">
    <text evidence="7">Involved in pre-rRNA and tRNA processing. Utilizes the methyl donor S-adenosyl-L-methionine to catalyze the site-specific 2'-hydroxyl methylation of ribose moieties in rRNA and tRNA. Site specificity is provided by a guide RNA that base pairs with the substrate. Methylation occurs at a characteristic distance from the sequence involved in base pairing with the guide RNA.</text>
</comment>
<dbReference type="NCBIfam" id="NF003277">
    <property type="entry name" value="PRK04266.1-3"/>
    <property type="match status" value="1"/>
</dbReference>
<accession>A0A915SHT1</accession>
<dbReference type="Gene3D" id="3.30.200.20">
    <property type="entry name" value="Phosphorylase Kinase, domain 1"/>
    <property type="match status" value="1"/>
</dbReference>
<dbReference type="RefSeq" id="WP_258393254.1">
    <property type="nucleotide sequence ID" value="NZ_AP019769.1"/>
</dbReference>
<dbReference type="PRINTS" id="PR00052">
    <property type="entry name" value="FIBRILLARIN"/>
</dbReference>
<organism evidence="8 9">
    <name type="scientific">Nanobdella aerobiophila</name>
    <dbReference type="NCBI Taxonomy" id="2586965"/>
    <lineage>
        <taxon>Archaea</taxon>
        <taxon>Nanobdellota</taxon>
        <taxon>Nanobdellia</taxon>
        <taxon>Nanobdellales</taxon>
        <taxon>Nanobdellaceae</taxon>
        <taxon>Nanobdella</taxon>
    </lineage>
</organism>
<dbReference type="GeneID" id="74567985"/>
<dbReference type="SUPFAM" id="SSF53335">
    <property type="entry name" value="S-adenosyl-L-methionine-dependent methyltransferases"/>
    <property type="match status" value="1"/>
</dbReference>
<evidence type="ECO:0000256" key="3">
    <source>
        <dbReference type="ARBA" id="ARBA00022603"/>
    </source>
</evidence>
<evidence type="ECO:0000256" key="7">
    <source>
        <dbReference type="HAMAP-Rule" id="MF_00351"/>
    </source>
</evidence>
<dbReference type="GO" id="GO:0008033">
    <property type="term" value="P:tRNA processing"/>
    <property type="evidence" value="ECO:0007669"/>
    <property type="project" value="UniProtKB-UniRule"/>
</dbReference>
<feature type="binding site" evidence="7">
    <location>
        <begin position="146"/>
        <end position="149"/>
    </location>
    <ligand>
        <name>S-adenosyl-L-methionine</name>
        <dbReference type="ChEBI" id="CHEBI:59789"/>
    </ligand>
</feature>
<keyword evidence="6 7" id="KW-0694">RNA-binding</keyword>
<name>A0A915SHT1_9ARCH</name>
<feature type="binding site" evidence="7">
    <location>
        <begin position="101"/>
        <end position="102"/>
    </location>
    <ligand>
        <name>S-adenosyl-L-methionine</name>
        <dbReference type="ChEBI" id="CHEBI:59789"/>
    </ligand>
</feature>
<keyword evidence="2 7" id="KW-0698">rRNA processing</keyword>
<gene>
    <name evidence="7" type="primary">flpA</name>
    <name evidence="8" type="ORF">MJ1_0033</name>
</gene>
<comment type="subunit">
    <text evidence="7">Interacts with nop5. Component of box C/D small ribonucleoprotein (sRNP) particles that contain rpl7ae, FlpA and nop5, plus a guide RNA.</text>
</comment>
<dbReference type="InterPro" id="IPR029063">
    <property type="entry name" value="SAM-dependent_MTases_sf"/>
</dbReference>
<keyword evidence="9" id="KW-1185">Reference proteome</keyword>
<evidence type="ECO:0000256" key="1">
    <source>
        <dbReference type="ARBA" id="ARBA00010632"/>
    </source>
</evidence>
<comment type="similarity">
    <text evidence="1 7">Belongs to the methyltransferase superfamily. Fibrillarin family.</text>
</comment>
<dbReference type="EC" id="2.1.1.-" evidence="7"/>
<evidence type="ECO:0000256" key="2">
    <source>
        <dbReference type="ARBA" id="ARBA00022552"/>
    </source>
</evidence>
<dbReference type="PANTHER" id="PTHR10335">
    <property type="entry name" value="RRNA 2-O-METHYLTRANSFERASE FIBRILLARIN"/>
    <property type="match status" value="1"/>
</dbReference>
<evidence type="ECO:0000256" key="5">
    <source>
        <dbReference type="ARBA" id="ARBA00022694"/>
    </source>
</evidence>
<dbReference type="Proteomes" id="UP001055553">
    <property type="component" value="Chromosome"/>
</dbReference>